<feature type="domain" description="Alpha/beta hydrolase fold-5" evidence="1">
    <location>
        <begin position="65"/>
        <end position="229"/>
    </location>
</feature>
<dbReference type="RefSeq" id="WP_155114162.1">
    <property type="nucleotide sequence ID" value="NZ_WMIB01000035.1"/>
</dbReference>
<dbReference type="InterPro" id="IPR029058">
    <property type="entry name" value="AB_hydrolase_fold"/>
</dbReference>
<proteinExistence type="predicted"/>
<dbReference type="EMBL" id="WMIB01000035">
    <property type="protein sequence ID" value="MTH55665.1"/>
    <property type="molecule type" value="Genomic_DNA"/>
</dbReference>
<comment type="caution">
    <text evidence="2">The sequence shown here is derived from an EMBL/GenBank/DDBJ whole genome shotgun (WGS) entry which is preliminary data.</text>
</comment>
<dbReference type="GO" id="GO:0016787">
    <property type="term" value="F:hydrolase activity"/>
    <property type="evidence" value="ECO:0007669"/>
    <property type="project" value="UniProtKB-KW"/>
</dbReference>
<dbReference type="InterPro" id="IPR029059">
    <property type="entry name" value="AB_hydrolase_5"/>
</dbReference>
<keyword evidence="2" id="KW-0378">Hydrolase</keyword>
<evidence type="ECO:0000313" key="3">
    <source>
        <dbReference type="Proteomes" id="UP000434639"/>
    </source>
</evidence>
<dbReference type="OrthoDB" id="9780932at2"/>
<sequence>MKKWIRIIAVLFAAALVVLAAAGFVWSRFTYKPSSLQKELVTVQASEENDSLFFQPAERSEAAIGVIIYPGAKVEPEAYSYLGQELAERGIAAAIPKMPFHFAIFGANKAEAVIAAHPEIKKWYIGGHSLGGVAAAGFAGKNQDQISGIFFLASYPAESDNLANTDLDVLSIYGTKDGLTSLKDIEDSKAYLPDDARFAEIQGGNHAQFGLYGKQKGDNGPSLPAKEQQDVVVDELEKWIKAGSLQQ</sequence>
<accession>A0A7X2V6Q1</accession>
<dbReference type="AlphaFoldDB" id="A0A7X2V6Q1"/>
<reference evidence="2 3" key="1">
    <citation type="journal article" date="2017" name="Int. J. Syst. Evol. Microbiol.">
        <title>Bacillus mangrovi sp. nov., isolated from a sediment sample from a mangrove forest.</title>
        <authorList>
            <person name="Gupta V."/>
            <person name="Singh P.K."/>
            <person name="Korpole S."/>
            <person name="Tanuku N.R.S."/>
            <person name="Pinnaka A.K."/>
        </authorList>
    </citation>
    <scope>NUCLEOTIDE SEQUENCE [LARGE SCALE GENOMIC DNA]</scope>
    <source>
        <strain evidence="2 3">KCTC 33872</strain>
    </source>
</reference>
<dbReference type="Pfam" id="PF12695">
    <property type="entry name" value="Abhydrolase_5"/>
    <property type="match status" value="1"/>
</dbReference>
<evidence type="ECO:0000259" key="1">
    <source>
        <dbReference type="Pfam" id="PF12695"/>
    </source>
</evidence>
<keyword evidence="3" id="KW-1185">Reference proteome</keyword>
<gene>
    <name evidence="2" type="ORF">GKZ89_19915</name>
</gene>
<protein>
    <submittedName>
        <fullName evidence="2">Alpha/beta hydrolase</fullName>
    </submittedName>
</protein>
<dbReference type="Gene3D" id="3.40.50.1820">
    <property type="entry name" value="alpha/beta hydrolase"/>
    <property type="match status" value="1"/>
</dbReference>
<evidence type="ECO:0000313" key="2">
    <source>
        <dbReference type="EMBL" id="MTH55665.1"/>
    </source>
</evidence>
<organism evidence="2 3">
    <name type="scientific">Metabacillus mangrovi</name>
    <dbReference type="NCBI Taxonomy" id="1491830"/>
    <lineage>
        <taxon>Bacteria</taxon>
        <taxon>Bacillati</taxon>
        <taxon>Bacillota</taxon>
        <taxon>Bacilli</taxon>
        <taxon>Bacillales</taxon>
        <taxon>Bacillaceae</taxon>
        <taxon>Metabacillus</taxon>
    </lineage>
</organism>
<name>A0A7X2V6Q1_9BACI</name>
<dbReference type="SUPFAM" id="SSF53474">
    <property type="entry name" value="alpha/beta-Hydrolases"/>
    <property type="match status" value="1"/>
</dbReference>
<dbReference type="Proteomes" id="UP000434639">
    <property type="component" value="Unassembled WGS sequence"/>
</dbReference>